<dbReference type="GO" id="GO:0016887">
    <property type="term" value="F:ATP hydrolysis activity"/>
    <property type="evidence" value="ECO:0007669"/>
    <property type="project" value="InterPro"/>
</dbReference>
<keyword evidence="3" id="KW-0547">Nucleotide-binding</keyword>
<evidence type="ECO:0000256" key="4">
    <source>
        <dbReference type="ARBA" id="ARBA00022840"/>
    </source>
</evidence>
<keyword evidence="8" id="KW-0378">Hydrolase</keyword>
<dbReference type="InterPro" id="IPR013611">
    <property type="entry name" value="Transp-assoc_OB_typ2"/>
</dbReference>
<dbReference type="InterPro" id="IPR003439">
    <property type="entry name" value="ABC_transporter-like_ATP-bd"/>
</dbReference>
<dbReference type="AlphaFoldDB" id="A0A9X7J6D6"/>
<dbReference type="PANTHER" id="PTHR43875">
    <property type="entry name" value="MALTODEXTRIN IMPORT ATP-BINDING PROTEIN MSMX"/>
    <property type="match status" value="1"/>
</dbReference>
<name>A0A9X7J6D6_9FIRM</name>
<evidence type="ECO:0000259" key="7">
    <source>
        <dbReference type="PROSITE" id="PS50893"/>
    </source>
</evidence>
<sequence length="370" mass="41459">MSRVELDRVWKIYNGKVVAVEDLTFTIEEKEFLVVLGPSGGGKSSTLRMLAGLEEISRGEIRFDGKVVNHLGPAERNIALAFESYALYRHLTVYENIAFPLRVRGMKQKEVHEQVMQISEQLDLVHVLNRRPSSLAGGLQQRVSLARALIRQPNLTLLDEPISHMDQRVRAEMRAVIRHIHDTMGNTTVYVTHDQAEAIALADRIAIIKDGRLQQIGSLDDIWNRPANRFVASFVGEPQMNFIKAVIENSRSVLVPTPQGGYRFELYEEVDVKYVGAQVDMGIRPQEITLFRQKPEGNAIAGKVRVIEFAGESAVLTVDLDGEDSTKVKVVASGTDTFTQGETLWLYLAPGYIHLFDGDIPIHRGITDMD</sequence>
<dbReference type="PROSITE" id="PS50893">
    <property type="entry name" value="ABC_TRANSPORTER_2"/>
    <property type="match status" value="1"/>
</dbReference>
<keyword evidence="4 8" id="KW-0067">ATP-binding</keyword>
<keyword evidence="9" id="KW-1185">Reference proteome</keyword>
<accession>A0A9X7J6D6</accession>
<comment type="caution">
    <text evidence="8">The sequence shown here is derived from an EMBL/GenBank/DDBJ whole genome shotgun (WGS) entry which is preliminary data.</text>
</comment>
<keyword evidence="1" id="KW-0813">Transport</keyword>
<dbReference type="SUPFAM" id="SSF50331">
    <property type="entry name" value="MOP-like"/>
    <property type="match status" value="1"/>
</dbReference>
<evidence type="ECO:0000256" key="2">
    <source>
        <dbReference type="ARBA" id="ARBA00022475"/>
    </source>
</evidence>
<dbReference type="Proteomes" id="UP000239430">
    <property type="component" value="Unassembled WGS sequence"/>
</dbReference>
<dbReference type="Pfam" id="PF00005">
    <property type="entry name" value="ABC_tran"/>
    <property type="match status" value="1"/>
</dbReference>
<dbReference type="RefSeq" id="WP_054936203.1">
    <property type="nucleotide sequence ID" value="NZ_PVXL01000021.1"/>
</dbReference>
<gene>
    <name evidence="8" type="primary">sugC</name>
    <name evidence="8" type="ORF">MOST_06230</name>
</gene>
<reference evidence="8 9" key="1">
    <citation type="submission" date="2018-03" db="EMBL/GenBank/DDBJ databases">
        <title>Genome sequence of Moorella stamsii DSM 26217.</title>
        <authorList>
            <person name="Poehlein A."/>
            <person name="Daniel R."/>
        </authorList>
    </citation>
    <scope>NUCLEOTIDE SEQUENCE [LARGE SCALE GENOMIC DNA]</scope>
    <source>
        <strain evidence="9">DSM 26217</strain>
    </source>
</reference>
<protein>
    <submittedName>
        <fullName evidence="8">Trehalose import ATP-binding protein SugC</fullName>
        <ecNumber evidence="8">3.6.3.-</ecNumber>
    </submittedName>
</protein>
<evidence type="ECO:0000256" key="1">
    <source>
        <dbReference type="ARBA" id="ARBA00022448"/>
    </source>
</evidence>
<dbReference type="InterPro" id="IPR012340">
    <property type="entry name" value="NA-bd_OB-fold"/>
</dbReference>
<dbReference type="Gene3D" id="3.40.50.300">
    <property type="entry name" value="P-loop containing nucleotide triphosphate hydrolases"/>
    <property type="match status" value="1"/>
</dbReference>
<dbReference type="PANTHER" id="PTHR43875:SF15">
    <property type="entry name" value="TREHALOSE IMPORT ATP-BINDING PROTEIN SUGC"/>
    <property type="match status" value="1"/>
</dbReference>
<dbReference type="InterPro" id="IPR047641">
    <property type="entry name" value="ABC_transpr_MalK/UgpC-like"/>
</dbReference>
<dbReference type="EMBL" id="PVXL01000021">
    <property type="protein sequence ID" value="PRR76455.1"/>
    <property type="molecule type" value="Genomic_DNA"/>
</dbReference>
<dbReference type="InterPro" id="IPR027417">
    <property type="entry name" value="P-loop_NTPase"/>
</dbReference>
<evidence type="ECO:0000256" key="5">
    <source>
        <dbReference type="ARBA" id="ARBA00022967"/>
    </source>
</evidence>
<proteinExistence type="predicted"/>
<keyword evidence="6" id="KW-0472">Membrane</keyword>
<dbReference type="GO" id="GO:0140359">
    <property type="term" value="F:ABC-type transporter activity"/>
    <property type="evidence" value="ECO:0007669"/>
    <property type="project" value="UniProtKB-ARBA"/>
</dbReference>
<evidence type="ECO:0000256" key="3">
    <source>
        <dbReference type="ARBA" id="ARBA00022741"/>
    </source>
</evidence>
<dbReference type="InterPro" id="IPR003593">
    <property type="entry name" value="AAA+_ATPase"/>
</dbReference>
<organism evidence="8 9">
    <name type="scientific">Neomoorella stamsii</name>
    <dbReference type="NCBI Taxonomy" id="1266720"/>
    <lineage>
        <taxon>Bacteria</taxon>
        <taxon>Bacillati</taxon>
        <taxon>Bacillota</taxon>
        <taxon>Clostridia</taxon>
        <taxon>Neomoorellales</taxon>
        <taxon>Neomoorellaceae</taxon>
        <taxon>Neomoorella</taxon>
    </lineage>
</organism>
<feature type="domain" description="ABC transporter" evidence="7">
    <location>
        <begin position="4"/>
        <end position="235"/>
    </location>
</feature>
<dbReference type="Gene3D" id="2.40.50.140">
    <property type="entry name" value="Nucleic acid-binding proteins"/>
    <property type="match status" value="1"/>
</dbReference>
<evidence type="ECO:0000313" key="9">
    <source>
        <dbReference type="Proteomes" id="UP000239430"/>
    </source>
</evidence>
<dbReference type="SMART" id="SM00382">
    <property type="entry name" value="AAA"/>
    <property type="match status" value="1"/>
</dbReference>
<evidence type="ECO:0000256" key="6">
    <source>
        <dbReference type="ARBA" id="ARBA00023136"/>
    </source>
</evidence>
<dbReference type="SUPFAM" id="SSF52540">
    <property type="entry name" value="P-loop containing nucleoside triphosphate hydrolases"/>
    <property type="match status" value="1"/>
</dbReference>
<keyword evidence="5" id="KW-1278">Translocase</keyword>
<dbReference type="FunFam" id="3.40.50.300:FF:000042">
    <property type="entry name" value="Maltose/maltodextrin ABC transporter, ATP-binding protein"/>
    <property type="match status" value="1"/>
</dbReference>
<dbReference type="Gene3D" id="2.40.50.100">
    <property type="match status" value="1"/>
</dbReference>
<dbReference type="GO" id="GO:0005524">
    <property type="term" value="F:ATP binding"/>
    <property type="evidence" value="ECO:0007669"/>
    <property type="project" value="UniProtKB-KW"/>
</dbReference>
<dbReference type="GO" id="GO:0055052">
    <property type="term" value="C:ATP-binding cassette (ABC) transporter complex, substrate-binding subunit-containing"/>
    <property type="evidence" value="ECO:0007669"/>
    <property type="project" value="TreeGrafter"/>
</dbReference>
<dbReference type="Pfam" id="PF08402">
    <property type="entry name" value="TOBE_2"/>
    <property type="match status" value="1"/>
</dbReference>
<keyword evidence="2" id="KW-1003">Cell membrane</keyword>
<dbReference type="EC" id="3.6.3.-" evidence="8"/>
<dbReference type="InterPro" id="IPR008995">
    <property type="entry name" value="Mo/tungstate-bd_C_term_dom"/>
</dbReference>
<evidence type="ECO:0000313" key="8">
    <source>
        <dbReference type="EMBL" id="PRR76455.1"/>
    </source>
</evidence>